<dbReference type="InterPro" id="IPR042510">
    <property type="entry name" value="CIP2A"/>
</dbReference>
<dbReference type="WBParaSite" id="EVEC_0000765401-mRNA-1">
    <property type="protein sequence ID" value="EVEC_0000765401-mRNA-1"/>
    <property type="gene ID" value="EVEC_0000765401"/>
</dbReference>
<dbReference type="EMBL" id="UXUI01008794">
    <property type="protein sequence ID" value="VDD92387.1"/>
    <property type="molecule type" value="Genomic_DNA"/>
</dbReference>
<keyword evidence="1" id="KW-0175">Coiled coil</keyword>
<accession>A0A0N4VAW4</accession>
<evidence type="ECO:0000313" key="6">
    <source>
        <dbReference type="WBParaSite" id="EVEC_0000765401-mRNA-1"/>
    </source>
</evidence>
<dbReference type="InterPro" id="IPR048701">
    <property type="entry name" value="CIP2A_N"/>
</dbReference>
<proteinExistence type="predicted"/>
<evidence type="ECO:0000313" key="4">
    <source>
        <dbReference type="EMBL" id="VDD92387.1"/>
    </source>
</evidence>
<reference evidence="4 5" key="2">
    <citation type="submission" date="2018-10" db="EMBL/GenBank/DDBJ databases">
        <authorList>
            <consortium name="Pathogen Informatics"/>
        </authorList>
    </citation>
    <scope>NUCLEOTIDE SEQUENCE [LARGE SCALE GENOMIC DNA]</scope>
</reference>
<dbReference type="Proteomes" id="UP000274131">
    <property type="component" value="Unassembled WGS sequence"/>
</dbReference>
<evidence type="ECO:0000256" key="2">
    <source>
        <dbReference type="SAM" id="MobiDB-lite"/>
    </source>
</evidence>
<keyword evidence="5" id="KW-1185">Reference proteome</keyword>
<name>A0A0N4VAW4_ENTVE</name>
<sequence>MDDRRLQYTELLTNLEKSITSSAAAAQRLSVSTSEESVAALDQELQNLVRQTGSIDPTARLSLKNISLCELLTHCPVLLSASTTSAVTRSRLHLFLFNLGINLLQINSILDCSRNRVDEPEWMPYCMGILCNLASRSKSVCQRIKRSTSYKTFSHRLLKLLAHDSRIVVVSALVLVGYLEEKLRDTVFCARNIPQTFQCVFNVLAIGDCLMTRHIAVDLLKRLVLSDVSSTPAITTTGKDLINYSYFENSIQSVAGLLAQMDSRSEESLKIYDVFLSFCSLPQMSKPTALAILKCPATEQRLTTPVLSVYNTARLSFEEAITPEVPLNAMRLLRCLLKEAIDNGNHVQEFVPIEHLMQLIENSLKTPIETSSDVVSDQCRRITEGLRLAESKFIVVLSAVSADDDVRADILDVVTAPLCAHIVESQMISNPVIVYMGRPPVQRTELLPAWSIDGVTIVLELSRVLAALKDYSKCHKDQYWKLLKDDRLVAFIAYAIACGKHEMTYRALQLYTHCAQVQAFPTKWLGDLIASCGDDRNIYSLSASKNPAFARTISEHQINGHGDDSLSSGRKTPEFFSQPDPDSLKQLDDLLLRMKNGMDLKDSRVSQIINVFEKKIHLMKMRERELEQVIAKREDALRQTDKLRQLYSNRDNEAEVLSSKILNFRKIIADYEKKVEDEEKCVETLKTGNRLLEEKTDSLQKAVDEKQNILNVVVEKFVAF</sequence>
<feature type="coiled-coil region" evidence="1">
    <location>
        <begin position="619"/>
        <end position="646"/>
    </location>
</feature>
<evidence type="ECO:0000313" key="5">
    <source>
        <dbReference type="Proteomes" id="UP000274131"/>
    </source>
</evidence>
<dbReference type="Pfam" id="PF21044">
    <property type="entry name" value="CIP2A_N"/>
    <property type="match status" value="1"/>
</dbReference>
<protein>
    <submittedName>
        <fullName evidence="6">Protein CIP2A</fullName>
    </submittedName>
</protein>
<dbReference type="PANTHER" id="PTHR23161">
    <property type="entry name" value="PROTEIN CIP2A"/>
    <property type="match status" value="1"/>
</dbReference>
<gene>
    <name evidence="4" type="ORF">EVEC_LOCUS7138</name>
</gene>
<feature type="domain" description="CIP2A N-terminal" evidence="3">
    <location>
        <begin position="111"/>
        <end position="532"/>
    </location>
</feature>
<dbReference type="STRING" id="51028.A0A0N4VAW4"/>
<evidence type="ECO:0000259" key="3">
    <source>
        <dbReference type="Pfam" id="PF21044"/>
    </source>
</evidence>
<dbReference type="OrthoDB" id="73401at2759"/>
<feature type="region of interest" description="Disordered" evidence="2">
    <location>
        <begin position="558"/>
        <end position="578"/>
    </location>
</feature>
<dbReference type="PANTHER" id="PTHR23161:SF2">
    <property type="entry name" value="PROTEIN CIP2A"/>
    <property type="match status" value="1"/>
</dbReference>
<evidence type="ECO:0000256" key="1">
    <source>
        <dbReference type="SAM" id="Coils"/>
    </source>
</evidence>
<dbReference type="AlphaFoldDB" id="A0A0N4VAW4"/>
<organism evidence="6">
    <name type="scientific">Enterobius vermicularis</name>
    <name type="common">Human pinworm</name>
    <dbReference type="NCBI Taxonomy" id="51028"/>
    <lineage>
        <taxon>Eukaryota</taxon>
        <taxon>Metazoa</taxon>
        <taxon>Ecdysozoa</taxon>
        <taxon>Nematoda</taxon>
        <taxon>Chromadorea</taxon>
        <taxon>Rhabditida</taxon>
        <taxon>Spirurina</taxon>
        <taxon>Oxyuridomorpha</taxon>
        <taxon>Oxyuroidea</taxon>
        <taxon>Oxyuridae</taxon>
        <taxon>Enterobius</taxon>
    </lineage>
</organism>
<reference evidence="6" key="1">
    <citation type="submission" date="2017-02" db="UniProtKB">
        <authorList>
            <consortium name="WormBaseParasite"/>
        </authorList>
    </citation>
    <scope>IDENTIFICATION</scope>
</reference>